<dbReference type="InterPro" id="IPR006076">
    <property type="entry name" value="FAD-dep_OxRdtase"/>
</dbReference>
<dbReference type="Pfam" id="PF01571">
    <property type="entry name" value="GCV_T"/>
    <property type="match status" value="1"/>
</dbReference>
<dbReference type="EMBL" id="KN551804">
    <property type="protein sequence ID" value="KHJ91797.1"/>
    <property type="molecule type" value="Genomic_DNA"/>
</dbReference>
<feature type="domain" description="GCVT N-terminal" evidence="2">
    <location>
        <begin position="266"/>
        <end position="537"/>
    </location>
</feature>
<gene>
    <name evidence="3" type="ORF">OESDEN_08325</name>
</gene>
<name>A0A0B1T7L8_OESDE</name>
<dbReference type="SUPFAM" id="SSF103025">
    <property type="entry name" value="Folate-binding domain"/>
    <property type="match status" value="1"/>
</dbReference>
<dbReference type="Gene3D" id="3.30.1360.120">
    <property type="entry name" value="Probable tRNA modification gtpase trme, domain 1"/>
    <property type="match status" value="1"/>
</dbReference>
<dbReference type="Gene3D" id="3.50.50.60">
    <property type="entry name" value="FAD/NAD(P)-binding domain"/>
    <property type="match status" value="2"/>
</dbReference>
<dbReference type="AlphaFoldDB" id="A0A0B1T7L8"/>
<keyword evidence="4" id="KW-1185">Reference proteome</keyword>
<dbReference type="Gene3D" id="3.30.70.1400">
    <property type="entry name" value="Aminomethyltransferase beta-barrel domains"/>
    <property type="match status" value="1"/>
</dbReference>
<evidence type="ECO:0000259" key="2">
    <source>
        <dbReference type="Pfam" id="PF01571"/>
    </source>
</evidence>
<dbReference type="GO" id="GO:0005739">
    <property type="term" value="C:mitochondrion"/>
    <property type="evidence" value="ECO:0007669"/>
    <property type="project" value="TreeGrafter"/>
</dbReference>
<dbReference type="PANTHER" id="PTHR43757:SF15">
    <property type="entry name" value="PYRUVATE DEHYDROGENASE PHOSPHATASE REGULATORY SUBUNIT, MITOCHONDRIAL-LIKE"/>
    <property type="match status" value="1"/>
</dbReference>
<feature type="domain" description="FAD dependent oxidoreductase" evidence="1">
    <location>
        <begin position="17"/>
        <end position="90"/>
    </location>
</feature>
<organism evidence="3 4">
    <name type="scientific">Oesophagostomum dentatum</name>
    <name type="common">Nodular worm</name>
    <dbReference type="NCBI Taxonomy" id="61180"/>
    <lineage>
        <taxon>Eukaryota</taxon>
        <taxon>Metazoa</taxon>
        <taxon>Ecdysozoa</taxon>
        <taxon>Nematoda</taxon>
        <taxon>Chromadorea</taxon>
        <taxon>Rhabditida</taxon>
        <taxon>Rhabditina</taxon>
        <taxon>Rhabditomorpha</taxon>
        <taxon>Strongyloidea</taxon>
        <taxon>Strongylidae</taxon>
        <taxon>Oesophagostomum</taxon>
    </lineage>
</organism>
<reference evidence="3 4" key="1">
    <citation type="submission" date="2014-03" db="EMBL/GenBank/DDBJ databases">
        <title>Draft genome of the hookworm Oesophagostomum dentatum.</title>
        <authorList>
            <person name="Mitreva M."/>
        </authorList>
    </citation>
    <scope>NUCLEOTIDE SEQUENCE [LARGE SCALE GENOMIC DNA]</scope>
    <source>
        <strain evidence="3 4">OD-Hann</strain>
    </source>
</reference>
<dbReference type="PANTHER" id="PTHR43757">
    <property type="entry name" value="AMINOMETHYLTRANSFERASE"/>
    <property type="match status" value="1"/>
</dbReference>
<dbReference type="SUPFAM" id="SSF51905">
    <property type="entry name" value="FAD/NAD(P)-binding domain"/>
    <property type="match status" value="1"/>
</dbReference>
<dbReference type="InterPro" id="IPR028896">
    <property type="entry name" value="GcvT/YgfZ/DmdA"/>
</dbReference>
<evidence type="ECO:0000313" key="3">
    <source>
        <dbReference type="EMBL" id="KHJ91797.1"/>
    </source>
</evidence>
<dbReference type="InterPro" id="IPR006222">
    <property type="entry name" value="GCVT_N"/>
</dbReference>
<dbReference type="OrthoDB" id="429143at2759"/>
<feature type="non-terminal residue" evidence="3">
    <location>
        <position position="1"/>
    </location>
</feature>
<accession>A0A0B1T7L8</accession>
<dbReference type="Gene3D" id="3.30.9.10">
    <property type="entry name" value="D-Amino Acid Oxidase, subunit A, domain 2"/>
    <property type="match status" value="1"/>
</dbReference>
<proteinExistence type="predicted"/>
<dbReference type="InterPro" id="IPR036188">
    <property type="entry name" value="FAD/NAD-bd_sf"/>
</dbReference>
<dbReference type="Proteomes" id="UP000053660">
    <property type="component" value="Unassembled WGS sequence"/>
</dbReference>
<sequence length="577" mass="64607">PLRQEFNFFSKFTSSADVVVCGGGIAGTSVAYHLARRGQRVCLLEKDAIGCGGATGVSAGLVTAPIFFQHVTTRHLARRSLELYAELAQLGRFNERQVYGVNTNNGFVETPRFVDASGIWTGTVLVKALPYRHIQTAAYPCTYTYIHSSKLPTGSVTDITPIFNDLDGNIMIRATGFKTLCAGFPEEGIRPLARHHASQGVWTHPEPDWDLFGSSLEKLLHRCPMLGEIDHGDLICGMEAYTPDKVPTVGQSSQVFSSYCVFRRVSLNNYERPLWFEQYPKPERQALFQGQDALIGKPIWFDSVASEYEACRERVGLIDMSSFTKYDIVGPDVVKFLQYLCSANVDRPIGTTVYTGMQHARGGYVTDCTLSRLSETSYFMVAPTIQQERCMTWMKYWVKKMNVNVHIQDVTGMYTALDVVGPSSRYLMADVTEMSMSTTDFPTFRCQEINIGMATGIRAISVTHCGELGWVVYIPNEVAQNVYERIVEAGHEYSLLHAGYYTLRQLRIEKFYVYWGQDIDATVTPVECGRSFRVDFKPILLSTINGVVQGPHLAAGDIWLLFNISEPCLTLFHGLWA</sequence>
<evidence type="ECO:0000313" key="4">
    <source>
        <dbReference type="Proteomes" id="UP000053660"/>
    </source>
</evidence>
<dbReference type="InterPro" id="IPR027266">
    <property type="entry name" value="TrmE/GcvT-like"/>
</dbReference>
<feature type="domain" description="FAD dependent oxidoreductase" evidence="1">
    <location>
        <begin position="96"/>
        <end position="252"/>
    </location>
</feature>
<dbReference type="Pfam" id="PF01266">
    <property type="entry name" value="DAO"/>
    <property type="match status" value="2"/>
</dbReference>
<protein>
    <submittedName>
        <fullName evidence="3">Glycine cleavage T-protein</fullName>
    </submittedName>
</protein>
<evidence type="ECO:0000259" key="1">
    <source>
        <dbReference type="Pfam" id="PF01266"/>
    </source>
</evidence>